<proteinExistence type="predicted"/>
<dbReference type="EMBL" id="JACHEB010000015">
    <property type="protein sequence ID" value="MBB5331397.1"/>
    <property type="molecule type" value="Genomic_DNA"/>
</dbReference>
<sequence length="35" mass="4110">MHLVCRQCSTRFTTELQLIPFDTRNEIVEEAQNEG</sequence>
<comment type="caution">
    <text evidence="1">The sequence shown here is derived from an EMBL/GenBank/DDBJ whole genome shotgun (WGS) entry which is preliminary data.</text>
</comment>
<reference evidence="1 2" key="1">
    <citation type="submission" date="2020-08" db="EMBL/GenBank/DDBJ databases">
        <title>Genomic Encyclopedia of Type Strains, Phase IV (KMG-V): Genome sequencing to study the core and pangenomes of soil and plant-associated prokaryotes.</title>
        <authorList>
            <person name="Whitman W."/>
        </authorList>
    </citation>
    <scope>NUCLEOTIDE SEQUENCE [LARGE SCALE GENOMIC DNA]</scope>
    <source>
        <strain evidence="1 2">X5P2</strain>
    </source>
</reference>
<dbReference type="AlphaFoldDB" id="A0A9X0QJ35"/>
<gene>
    <name evidence="1" type="ORF">HDF14_005044</name>
</gene>
<accession>A0A9X0QJ35</accession>
<evidence type="ECO:0000313" key="2">
    <source>
        <dbReference type="Proteomes" id="UP000535182"/>
    </source>
</evidence>
<keyword evidence="2" id="KW-1185">Reference proteome</keyword>
<evidence type="ECO:0000313" key="1">
    <source>
        <dbReference type="EMBL" id="MBB5331397.1"/>
    </source>
</evidence>
<protein>
    <submittedName>
        <fullName evidence="1">Uncharacterized protein</fullName>
    </submittedName>
</protein>
<organism evidence="1 2">
    <name type="scientific">Tunturiibacter gelidiferens</name>
    <dbReference type="NCBI Taxonomy" id="3069689"/>
    <lineage>
        <taxon>Bacteria</taxon>
        <taxon>Pseudomonadati</taxon>
        <taxon>Acidobacteriota</taxon>
        <taxon>Terriglobia</taxon>
        <taxon>Terriglobales</taxon>
        <taxon>Acidobacteriaceae</taxon>
        <taxon>Tunturiibacter</taxon>
    </lineage>
</organism>
<name>A0A9X0QJ35_9BACT</name>
<dbReference type="Proteomes" id="UP000535182">
    <property type="component" value="Unassembled WGS sequence"/>
</dbReference>